<name>A0AA38I9I7_9CUCU</name>
<protein>
    <submittedName>
        <fullName evidence="1">Uncharacterized protein</fullName>
    </submittedName>
</protein>
<dbReference type="EMBL" id="JALNTZ010000005">
    <property type="protein sequence ID" value="KAJ3652215.1"/>
    <property type="molecule type" value="Genomic_DNA"/>
</dbReference>
<keyword evidence="2" id="KW-1185">Reference proteome</keyword>
<proteinExistence type="predicted"/>
<evidence type="ECO:0000313" key="1">
    <source>
        <dbReference type="EMBL" id="KAJ3652215.1"/>
    </source>
</evidence>
<comment type="caution">
    <text evidence="1">The sequence shown here is derived from an EMBL/GenBank/DDBJ whole genome shotgun (WGS) entry which is preliminary data.</text>
</comment>
<reference evidence="1" key="1">
    <citation type="journal article" date="2023" name="G3 (Bethesda)">
        <title>Whole genome assemblies of Zophobas morio and Tenebrio molitor.</title>
        <authorList>
            <person name="Kaur S."/>
            <person name="Stinson S.A."/>
            <person name="diCenzo G.C."/>
        </authorList>
    </citation>
    <scope>NUCLEOTIDE SEQUENCE</scope>
    <source>
        <strain evidence="1">QUZm001</strain>
    </source>
</reference>
<sequence>MWRPWSGEEERLEESDIDVENWSDIEEQIITTEGKLHHKTFLSDDAKQIVKNVFESLKASGNSERGLVMQTVNLTKVAYSTVKNCTKGRYAAKSTM</sequence>
<accession>A0AA38I9I7</accession>
<dbReference type="Proteomes" id="UP001168821">
    <property type="component" value="Unassembled WGS sequence"/>
</dbReference>
<dbReference type="AlphaFoldDB" id="A0AA38I9I7"/>
<organism evidence="1 2">
    <name type="scientific">Zophobas morio</name>
    <dbReference type="NCBI Taxonomy" id="2755281"/>
    <lineage>
        <taxon>Eukaryota</taxon>
        <taxon>Metazoa</taxon>
        <taxon>Ecdysozoa</taxon>
        <taxon>Arthropoda</taxon>
        <taxon>Hexapoda</taxon>
        <taxon>Insecta</taxon>
        <taxon>Pterygota</taxon>
        <taxon>Neoptera</taxon>
        <taxon>Endopterygota</taxon>
        <taxon>Coleoptera</taxon>
        <taxon>Polyphaga</taxon>
        <taxon>Cucujiformia</taxon>
        <taxon>Tenebrionidae</taxon>
        <taxon>Zophobas</taxon>
    </lineage>
</organism>
<gene>
    <name evidence="1" type="ORF">Zmor_018199</name>
</gene>
<evidence type="ECO:0000313" key="2">
    <source>
        <dbReference type="Proteomes" id="UP001168821"/>
    </source>
</evidence>